<evidence type="ECO:0000313" key="4">
    <source>
        <dbReference type="EMBL" id="SEV84666.1"/>
    </source>
</evidence>
<comment type="similarity">
    <text evidence="1">Belongs to the ParB family.</text>
</comment>
<dbReference type="Gene3D" id="1.10.10.2830">
    <property type="match status" value="1"/>
</dbReference>
<feature type="region of interest" description="Disordered" evidence="2">
    <location>
        <begin position="1"/>
        <end position="22"/>
    </location>
</feature>
<dbReference type="InterPro" id="IPR003115">
    <property type="entry name" value="ParB_N"/>
</dbReference>
<name>A0A1I0MAB5_9FIRM</name>
<dbReference type="Proteomes" id="UP000199701">
    <property type="component" value="Unassembled WGS sequence"/>
</dbReference>
<dbReference type="NCBIfam" id="TIGR00180">
    <property type="entry name" value="parB_part"/>
    <property type="match status" value="1"/>
</dbReference>
<protein>
    <submittedName>
        <fullName evidence="4">Chromosome partitioning protein, ParB family</fullName>
    </submittedName>
</protein>
<evidence type="ECO:0000256" key="2">
    <source>
        <dbReference type="SAM" id="MobiDB-lite"/>
    </source>
</evidence>
<evidence type="ECO:0000313" key="5">
    <source>
        <dbReference type="Proteomes" id="UP000199701"/>
    </source>
</evidence>
<dbReference type="PANTHER" id="PTHR33375:SF1">
    <property type="entry name" value="CHROMOSOME-PARTITIONING PROTEIN PARB-RELATED"/>
    <property type="match status" value="1"/>
</dbReference>
<dbReference type="InterPro" id="IPR004437">
    <property type="entry name" value="ParB/RepB/Spo0J"/>
</dbReference>
<accession>A0A1I0MAB5</accession>
<keyword evidence="5" id="KW-1185">Reference proteome</keyword>
<sequence length="337" mass="38870">MEEENSMCSNWQGDQGIESDKDNKHEKIAVIPLNQLKNFKNHPFKVELNTELFELMQSIEKEGMIVPILARPNPKGEGFEIISGHRRKAACEWAGIADVPVVIRNLDNEQAVIAMVDSNLQRENIKPSEKAFAYKMKLEAMKHQGKRMDLSSDQVGPELENSTVTVTKLEAGYDEQGLWSVYSDQENFKKGERSNEILSKQVGESVNQIKRYIRLTYLIPKILDKVDEEKIAFTVAVELSYLNEEEQYELNAVMELEQCTPSLSQANRLKRMSQAGNLDMDAMYDVLGEEKPNQKVQIKIQAERLDQYFPSNYTDRQKVELIEKLVKSWHDQRIQKR</sequence>
<evidence type="ECO:0000256" key="1">
    <source>
        <dbReference type="ARBA" id="ARBA00006295"/>
    </source>
</evidence>
<feature type="domain" description="ParB-like N-terminal" evidence="3">
    <location>
        <begin position="29"/>
        <end position="120"/>
    </location>
</feature>
<dbReference type="STRING" id="99656.SAMN05421659_101296"/>
<dbReference type="SUPFAM" id="SSF110849">
    <property type="entry name" value="ParB/Sulfiredoxin"/>
    <property type="match status" value="1"/>
</dbReference>
<gene>
    <name evidence="4" type="ORF">SAMN05421659_101296</name>
</gene>
<feature type="compositionally biased region" description="Polar residues" evidence="2">
    <location>
        <begin position="1"/>
        <end position="13"/>
    </location>
</feature>
<dbReference type="CDD" id="cd16407">
    <property type="entry name" value="ParB_N_like"/>
    <property type="match status" value="1"/>
</dbReference>
<reference evidence="4 5" key="1">
    <citation type="submission" date="2016-10" db="EMBL/GenBank/DDBJ databases">
        <authorList>
            <person name="de Groot N.N."/>
        </authorList>
    </citation>
    <scope>NUCLEOTIDE SEQUENCE [LARGE SCALE GENOMIC DNA]</scope>
    <source>
        <strain evidence="4 5">DSM 9179</strain>
    </source>
</reference>
<dbReference type="RefSeq" id="WP_242940930.1">
    <property type="nucleotide sequence ID" value="NZ_FOJI01000001.1"/>
</dbReference>
<dbReference type="GO" id="GO:0005694">
    <property type="term" value="C:chromosome"/>
    <property type="evidence" value="ECO:0007669"/>
    <property type="project" value="TreeGrafter"/>
</dbReference>
<organism evidence="4 5">
    <name type="scientific">[Clostridium] fimetarium</name>
    <dbReference type="NCBI Taxonomy" id="99656"/>
    <lineage>
        <taxon>Bacteria</taxon>
        <taxon>Bacillati</taxon>
        <taxon>Bacillota</taxon>
        <taxon>Clostridia</taxon>
        <taxon>Lachnospirales</taxon>
        <taxon>Lachnospiraceae</taxon>
    </lineage>
</organism>
<evidence type="ECO:0000259" key="3">
    <source>
        <dbReference type="SMART" id="SM00470"/>
    </source>
</evidence>
<proteinExistence type="inferred from homology"/>
<dbReference type="Pfam" id="PF02195">
    <property type="entry name" value="ParB_N"/>
    <property type="match status" value="1"/>
</dbReference>
<dbReference type="SMART" id="SM00470">
    <property type="entry name" value="ParB"/>
    <property type="match status" value="1"/>
</dbReference>
<dbReference type="InterPro" id="IPR036086">
    <property type="entry name" value="ParB/Sulfiredoxin_sf"/>
</dbReference>
<dbReference type="InterPro" id="IPR050336">
    <property type="entry name" value="Chromosome_partition/occlusion"/>
</dbReference>
<dbReference type="Gene3D" id="3.90.1530.30">
    <property type="match status" value="1"/>
</dbReference>
<dbReference type="EMBL" id="FOJI01000001">
    <property type="protein sequence ID" value="SEV84666.1"/>
    <property type="molecule type" value="Genomic_DNA"/>
</dbReference>
<dbReference type="PANTHER" id="PTHR33375">
    <property type="entry name" value="CHROMOSOME-PARTITIONING PROTEIN PARB-RELATED"/>
    <property type="match status" value="1"/>
</dbReference>
<dbReference type="GO" id="GO:0003677">
    <property type="term" value="F:DNA binding"/>
    <property type="evidence" value="ECO:0007669"/>
    <property type="project" value="InterPro"/>
</dbReference>
<dbReference type="SUPFAM" id="SSF109709">
    <property type="entry name" value="KorB DNA-binding domain-like"/>
    <property type="match status" value="1"/>
</dbReference>
<dbReference type="GO" id="GO:0007059">
    <property type="term" value="P:chromosome segregation"/>
    <property type="evidence" value="ECO:0007669"/>
    <property type="project" value="TreeGrafter"/>
</dbReference>
<dbReference type="AlphaFoldDB" id="A0A1I0MAB5"/>